<name>A0A1V4DJ35_9ENTE</name>
<comment type="caution">
    <text evidence="1">The sequence shown here is derived from an EMBL/GenBank/DDBJ whole genome shotgun (WGS) entry which is preliminary data.</text>
</comment>
<evidence type="ECO:0000313" key="2">
    <source>
        <dbReference type="Proteomes" id="UP000189970"/>
    </source>
</evidence>
<dbReference type="InterPro" id="IPR047951">
    <property type="entry name" value="Transpos_ISL3"/>
</dbReference>
<dbReference type="PANTHER" id="PTHR33498">
    <property type="entry name" value="TRANSPOSASE FOR INSERTION SEQUENCE ELEMENT IS1557"/>
    <property type="match status" value="1"/>
</dbReference>
<dbReference type="EMBL" id="MVAB01000001">
    <property type="protein sequence ID" value="OPF88441.1"/>
    <property type="molecule type" value="Genomic_DNA"/>
</dbReference>
<gene>
    <name evidence="1" type="ORF">BW731_09765</name>
</gene>
<organism evidence="1 2">
    <name type="scientific">Vagococcus martis</name>
    <dbReference type="NCBI Taxonomy" id="1768210"/>
    <lineage>
        <taxon>Bacteria</taxon>
        <taxon>Bacillati</taxon>
        <taxon>Bacillota</taxon>
        <taxon>Bacilli</taxon>
        <taxon>Lactobacillales</taxon>
        <taxon>Enterococcaceae</taxon>
        <taxon>Vagococcus</taxon>
    </lineage>
</organism>
<evidence type="ECO:0008006" key="3">
    <source>
        <dbReference type="Google" id="ProtNLM"/>
    </source>
</evidence>
<dbReference type="Proteomes" id="UP000189970">
    <property type="component" value="Unassembled WGS sequence"/>
</dbReference>
<proteinExistence type="predicted"/>
<evidence type="ECO:0000313" key="1">
    <source>
        <dbReference type="EMBL" id="OPF88441.1"/>
    </source>
</evidence>
<dbReference type="PANTHER" id="PTHR33498:SF1">
    <property type="entry name" value="TRANSPOSASE FOR INSERTION SEQUENCE ELEMENT IS1557"/>
    <property type="match status" value="1"/>
</dbReference>
<keyword evidence="2" id="KW-1185">Reference proteome</keyword>
<dbReference type="AlphaFoldDB" id="A0A1V4DJ35"/>
<sequence>MKDLAKRHFVSTTTISKILNLLGKELSNNFTDLPQNLCFDEFTSVKNKQGKYSFIYSDSVSHQIIDILPDNKSHTLESHFSKIKI</sequence>
<reference evidence="1 2" key="1">
    <citation type="submission" date="2017-02" db="EMBL/GenBank/DDBJ databases">
        <title>Vagococcus cremeus sp. nov., isolated from the small intestine of a marten, Martes flavigula.</title>
        <authorList>
            <person name="Tak E.J."/>
            <person name="Bae J.-W."/>
        </authorList>
    </citation>
    <scope>NUCLEOTIDE SEQUENCE [LARGE SCALE GENOMIC DNA]</scope>
    <source>
        <strain evidence="1 2">D7T301</strain>
    </source>
</reference>
<protein>
    <recommendedName>
        <fullName evidence="3">Transposase IS204/IS1001/IS1096/IS1165 DDE domain-containing protein</fullName>
    </recommendedName>
</protein>
<accession>A0A1V4DJ35</accession>